<dbReference type="Pfam" id="PF17769">
    <property type="entry name" value="PurK_C"/>
    <property type="match status" value="1"/>
</dbReference>
<evidence type="ECO:0000313" key="8">
    <source>
        <dbReference type="EMBL" id="OOZ35387.1"/>
    </source>
</evidence>
<evidence type="ECO:0000256" key="6">
    <source>
        <dbReference type="RuleBase" id="RU361200"/>
    </source>
</evidence>
<evidence type="ECO:0000256" key="3">
    <source>
        <dbReference type="ARBA" id="ARBA00022755"/>
    </source>
</evidence>
<evidence type="ECO:0000256" key="4">
    <source>
        <dbReference type="ARBA" id="ARBA00022840"/>
    </source>
</evidence>
<evidence type="ECO:0000313" key="9">
    <source>
        <dbReference type="Proteomes" id="UP000190896"/>
    </source>
</evidence>
<dbReference type="InterPro" id="IPR016185">
    <property type="entry name" value="PreATP-grasp_dom_sf"/>
</dbReference>
<comment type="similarity">
    <text evidence="5 6">Belongs to the PurK/PurT family.</text>
</comment>
<dbReference type="PANTHER" id="PTHR11609">
    <property type="entry name" value="PURINE BIOSYNTHESIS PROTEIN 6/7, PUR6/7"/>
    <property type="match status" value="1"/>
</dbReference>
<dbReference type="Pfam" id="PF22660">
    <property type="entry name" value="RS_preATP-grasp-like"/>
    <property type="match status" value="1"/>
</dbReference>
<dbReference type="NCBIfam" id="NF004679">
    <property type="entry name" value="PRK06019.1-5"/>
    <property type="match status" value="1"/>
</dbReference>
<comment type="pathway">
    <text evidence="5 6">Purine metabolism; IMP biosynthesis via de novo pathway; 5-amino-1-(5-phospho-D-ribosyl)imidazole-4-carboxylate from 5-amino-1-(5-phospho-D-ribosyl)imidazole (N5-CAIR route): step 1/2.</text>
</comment>
<dbReference type="OrthoDB" id="9804625at2"/>
<comment type="function">
    <text evidence="6">Catalyzes the ATP-dependent conversion of 5-aminoimidazole ribonucleotide (AIR) and HCO(3)- to N5-carboxyaminoimidazole ribonucleotide (N5-CAIR).</text>
</comment>
<proteinExistence type="inferred from homology"/>
<feature type="binding site" evidence="5">
    <location>
        <begin position="173"/>
        <end position="176"/>
    </location>
    <ligand>
        <name>ATP</name>
        <dbReference type="ChEBI" id="CHEBI:30616"/>
    </ligand>
</feature>
<dbReference type="FunFam" id="3.30.1490.20:FF:000015">
    <property type="entry name" value="N5-carboxyaminoimidazole ribonucleotide synthase"/>
    <property type="match status" value="1"/>
</dbReference>
<sequence length="373" mass="40907">MNVGILGGGQLAQMMAQAGAKLDMSFMFLCPDPQACAAPFGQHLCAPFEDEEAKRQLAEWADVATYEFENIPAEHVASLEQQIDLHPSSQALAVARDRLKEKRCFRALGIPTAEFMPVDTLDDLKEAIAVVGLPAILKTRTMGYDGKGQAVLRRPEDLPDAWTQVGEVPCIVESMVEFTRELSIIATRSRTGELAFYPLSENHHREGILRLSLSRQGHPQQSTAQSLIQRLLNELDYVGVLALELFQVGDEFYANEMAPRVHNTGHWTIEGACTSQFENHLRAISGMPLGATDAPVQAAMVNLIGLLQDETTIREFPGATPHFYGKTERPGRKVGHINLVDNGDGLEAFNERLAGLLQLAGENALAELLEPAK</sequence>
<dbReference type="InterPro" id="IPR013815">
    <property type="entry name" value="ATP_grasp_subdomain_1"/>
</dbReference>
<feature type="binding site" evidence="5">
    <location>
        <position position="204"/>
    </location>
    <ligand>
        <name>ATP</name>
        <dbReference type="ChEBI" id="CHEBI:30616"/>
    </ligand>
</feature>
<evidence type="ECO:0000256" key="2">
    <source>
        <dbReference type="ARBA" id="ARBA00022741"/>
    </source>
</evidence>
<dbReference type="Proteomes" id="UP000190896">
    <property type="component" value="Unassembled WGS sequence"/>
</dbReference>
<comment type="subunit">
    <text evidence="5 6">Homodimer.</text>
</comment>
<organism evidence="8 9">
    <name type="scientific">Solemya velesiana gill symbiont</name>
    <dbReference type="NCBI Taxonomy" id="1918948"/>
    <lineage>
        <taxon>Bacteria</taxon>
        <taxon>Pseudomonadati</taxon>
        <taxon>Pseudomonadota</taxon>
        <taxon>Gammaproteobacteria</taxon>
        <taxon>sulfur-oxidizing symbionts</taxon>
    </lineage>
</organism>
<dbReference type="GO" id="GO:0046872">
    <property type="term" value="F:metal ion binding"/>
    <property type="evidence" value="ECO:0007669"/>
    <property type="project" value="InterPro"/>
</dbReference>
<dbReference type="GO" id="GO:0006189">
    <property type="term" value="P:'de novo' IMP biosynthetic process"/>
    <property type="evidence" value="ECO:0007669"/>
    <property type="project" value="UniProtKB-UniRule"/>
</dbReference>
<dbReference type="NCBIfam" id="TIGR01161">
    <property type="entry name" value="purK"/>
    <property type="match status" value="1"/>
</dbReference>
<dbReference type="EMBL" id="MPRJ01000094">
    <property type="protein sequence ID" value="OOZ35387.1"/>
    <property type="molecule type" value="Genomic_DNA"/>
</dbReference>
<keyword evidence="3 5" id="KW-0658">Purine biosynthesis</keyword>
<comment type="catalytic activity">
    <reaction evidence="5 6">
        <text>5-amino-1-(5-phospho-beta-D-ribosyl)imidazole + hydrogencarbonate + ATP = 5-carboxyamino-1-(5-phospho-D-ribosyl)imidazole + ADP + phosphate + 2 H(+)</text>
        <dbReference type="Rhea" id="RHEA:19317"/>
        <dbReference type="ChEBI" id="CHEBI:15378"/>
        <dbReference type="ChEBI" id="CHEBI:17544"/>
        <dbReference type="ChEBI" id="CHEBI:30616"/>
        <dbReference type="ChEBI" id="CHEBI:43474"/>
        <dbReference type="ChEBI" id="CHEBI:58730"/>
        <dbReference type="ChEBI" id="CHEBI:137981"/>
        <dbReference type="ChEBI" id="CHEBI:456216"/>
        <dbReference type="EC" id="6.3.4.18"/>
    </reaction>
</comment>
<feature type="domain" description="ATP-grasp" evidence="7">
    <location>
        <begin position="102"/>
        <end position="285"/>
    </location>
</feature>
<dbReference type="GO" id="GO:0005829">
    <property type="term" value="C:cytosol"/>
    <property type="evidence" value="ECO:0007669"/>
    <property type="project" value="TreeGrafter"/>
</dbReference>
<dbReference type="GO" id="GO:0034028">
    <property type="term" value="F:5-(carboxyamino)imidazole ribonucleotide synthase activity"/>
    <property type="evidence" value="ECO:0007669"/>
    <property type="project" value="UniProtKB-UniRule"/>
</dbReference>
<comment type="function">
    <text evidence="5">Catalyzes the ATP-dependent conversion of 5-aminoimidazole ribonucleotide (AIR) and HCO(3)(-) to N5-carboxyaminoimidazole ribonucleotide (N5-CAIR).</text>
</comment>
<feature type="binding site" evidence="5">
    <location>
        <position position="98"/>
    </location>
    <ligand>
        <name>ATP</name>
        <dbReference type="ChEBI" id="CHEBI:30616"/>
    </ligand>
</feature>
<evidence type="ECO:0000259" key="7">
    <source>
        <dbReference type="PROSITE" id="PS50975"/>
    </source>
</evidence>
<dbReference type="InterPro" id="IPR005875">
    <property type="entry name" value="PurK"/>
</dbReference>
<keyword evidence="4 5" id="KW-0067">ATP-binding</keyword>
<feature type="binding site" evidence="5">
    <location>
        <begin position="143"/>
        <end position="149"/>
    </location>
    <ligand>
        <name>ATP</name>
        <dbReference type="ChEBI" id="CHEBI:30616"/>
    </ligand>
</feature>
<name>A0A1T2KRB9_9GAMM</name>
<dbReference type="Pfam" id="PF02222">
    <property type="entry name" value="ATP-grasp"/>
    <property type="match status" value="1"/>
</dbReference>
<dbReference type="Gene3D" id="3.30.1490.20">
    <property type="entry name" value="ATP-grasp fold, A domain"/>
    <property type="match status" value="1"/>
</dbReference>
<dbReference type="SUPFAM" id="SSF51246">
    <property type="entry name" value="Rudiment single hybrid motif"/>
    <property type="match status" value="1"/>
</dbReference>
<dbReference type="InterPro" id="IPR003135">
    <property type="entry name" value="ATP-grasp_carboxylate-amine"/>
</dbReference>
<dbReference type="SUPFAM" id="SSF52440">
    <property type="entry name" value="PreATP-grasp domain"/>
    <property type="match status" value="1"/>
</dbReference>
<protein>
    <recommendedName>
        <fullName evidence="5 6">N5-carboxyaminoimidazole ribonucleotide synthase</fullName>
        <shortName evidence="5 6">N5-CAIR synthase</shortName>
        <ecNumber evidence="5 6">6.3.4.18</ecNumber>
    </recommendedName>
    <alternativeName>
        <fullName evidence="5 6">5-(carboxyamino)imidazole ribonucleotide synthetase</fullName>
    </alternativeName>
</protein>
<accession>A0A1T2KRB9</accession>
<dbReference type="InterPro" id="IPR040686">
    <property type="entry name" value="PurK_C"/>
</dbReference>
<keyword evidence="1 5" id="KW-0436">Ligase</keyword>
<feature type="binding site" evidence="5">
    <location>
        <begin position="255"/>
        <end position="256"/>
    </location>
    <ligand>
        <name>ATP</name>
        <dbReference type="ChEBI" id="CHEBI:30616"/>
    </ligand>
</feature>
<dbReference type="PANTHER" id="PTHR11609:SF5">
    <property type="entry name" value="PHOSPHORIBOSYLAMINOIMIDAZOLE CARBOXYLASE"/>
    <property type="match status" value="1"/>
</dbReference>
<dbReference type="EC" id="6.3.4.18" evidence="5 6"/>
<dbReference type="NCBIfam" id="NF004676">
    <property type="entry name" value="PRK06019.1-2"/>
    <property type="match status" value="1"/>
</dbReference>
<feature type="binding site" evidence="5">
    <location>
        <position position="138"/>
    </location>
    <ligand>
        <name>ATP</name>
        <dbReference type="ChEBI" id="CHEBI:30616"/>
    </ligand>
</feature>
<dbReference type="InterPro" id="IPR011054">
    <property type="entry name" value="Rudment_hybrid_motif"/>
</dbReference>
<dbReference type="InterPro" id="IPR054350">
    <property type="entry name" value="PurT/PurK_preATP-grasp"/>
</dbReference>
<comment type="caution">
    <text evidence="8">The sequence shown here is derived from an EMBL/GenBank/DDBJ whole genome shotgun (WGS) entry which is preliminary data.</text>
</comment>
<dbReference type="GO" id="GO:0004638">
    <property type="term" value="F:phosphoribosylaminoimidazole carboxylase activity"/>
    <property type="evidence" value="ECO:0007669"/>
    <property type="project" value="InterPro"/>
</dbReference>
<dbReference type="AlphaFoldDB" id="A0A1T2KRB9"/>
<dbReference type="InterPro" id="IPR011761">
    <property type="entry name" value="ATP-grasp"/>
</dbReference>
<gene>
    <name evidence="5 6" type="primary">purK</name>
    <name evidence="8" type="ORF">BOW51_11420</name>
</gene>
<dbReference type="SUPFAM" id="SSF56059">
    <property type="entry name" value="Glutathione synthetase ATP-binding domain-like"/>
    <property type="match status" value="1"/>
</dbReference>
<evidence type="ECO:0000256" key="5">
    <source>
        <dbReference type="HAMAP-Rule" id="MF_01928"/>
    </source>
</evidence>
<keyword evidence="9" id="KW-1185">Reference proteome</keyword>
<dbReference type="PROSITE" id="PS50975">
    <property type="entry name" value="ATP_GRASP"/>
    <property type="match status" value="1"/>
</dbReference>
<dbReference type="Gene3D" id="3.30.470.20">
    <property type="entry name" value="ATP-grasp fold, B domain"/>
    <property type="match status" value="1"/>
</dbReference>
<evidence type="ECO:0000256" key="1">
    <source>
        <dbReference type="ARBA" id="ARBA00022598"/>
    </source>
</evidence>
<dbReference type="RefSeq" id="WP_078488136.1">
    <property type="nucleotide sequence ID" value="NZ_MPRJ01000094.1"/>
</dbReference>
<dbReference type="HAMAP" id="MF_01928">
    <property type="entry name" value="PurK"/>
    <property type="match status" value="1"/>
</dbReference>
<keyword evidence="2 5" id="KW-0547">Nucleotide-binding</keyword>
<dbReference type="Gene3D" id="3.40.50.20">
    <property type="match status" value="1"/>
</dbReference>
<dbReference type="UniPathway" id="UPA00074">
    <property type="reaction ID" value="UER00942"/>
</dbReference>
<feature type="binding site" evidence="5">
    <location>
        <position position="181"/>
    </location>
    <ligand>
        <name>ATP</name>
        <dbReference type="ChEBI" id="CHEBI:30616"/>
    </ligand>
</feature>
<reference evidence="8 9" key="1">
    <citation type="submission" date="2016-11" db="EMBL/GenBank/DDBJ databases">
        <title>Mixed transmission modes and dynamic genome evolution in an obligate animal-bacterial symbiosis.</title>
        <authorList>
            <person name="Russell S.L."/>
            <person name="Corbett-Detig R.B."/>
            <person name="Cavanaugh C.M."/>
        </authorList>
    </citation>
    <scope>NUCLEOTIDE SEQUENCE [LARGE SCALE GENOMIC DNA]</scope>
    <source>
        <strain evidence="8">Se-Cadez</strain>
    </source>
</reference>
<dbReference type="GO" id="GO:0005524">
    <property type="term" value="F:ATP binding"/>
    <property type="evidence" value="ECO:0007669"/>
    <property type="project" value="UniProtKB-UniRule"/>
</dbReference>